<feature type="region of interest" description="Disordered" evidence="1">
    <location>
        <begin position="35"/>
        <end position="66"/>
    </location>
</feature>
<proteinExistence type="predicted"/>
<evidence type="ECO:0000313" key="3">
    <source>
        <dbReference type="WBParaSite" id="L893_g1243.t1"/>
    </source>
</evidence>
<organism evidence="2 3">
    <name type="scientific">Steinernema glaseri</name>
    <dbReference type="NCBI Taxonomy" id="37863"/>
    <lineage>
        <taxon>Eukaryota</taxon>
        <taxon>Metazoa</taxon>
        <taxon>Ecdysozoa</taxon>
        <taxon>Nematoda</taxon>
        <taxon>Chromadorea</taxon>
        <taxon>Rhabditida</taxon>
        <taxon>Tylenchina</taxon>
        <taxon>Panagrolaimomorpha</taxon>
        <taxon>Strongyloidoidea</taxon>
        <taxon>Steinernematidae</taxon>
        <taxon>Steinernema</taxon>
    </lineage>
</organism>
<keyword evidence="2" id="KW-1185">Reference proteome</keyword>
<evidence type="ECO:0000256" key="1">
    <source>
        <dbReference type="SAM" id="MobiDB-lite"/>
    </source>
</evidence>
<reference evidence="3" key="1">
    <citation type="submission" date="2016-11" db="UniProtKB">
        <authorList>
            <consortium name="WormBaseParasite"/>
        </authorList>
    </citation>
    <scope>IDENTIFICATION</scope>
</reference>
<dbReference type="WBParaSite" id="L893_g1243.t1">
    <property type="protein sequence ID" value="L893_g1243.t1"/>
    <property type="gene ID" value="L893_g1243"/>
</dbReference>
<protein>
    <submittedName>
        <fullName evidence="3">Uncharacterized protein</fullName>
    </submittedName>
</protein>
<dbReference type="Proteomes" id="UP000095287">
    <property type="component" value="Unplaced"/>
</dbReference>
<name>A0A1I7Y4L9_9BILA</name>
<sequence>MDRKSSKRPVESCVEDDPKSRCCLCIGRSPWNGRMKSSNRHHPGFERSLFPPTLPNRPLPSTASAS</sequence>
<evidence type="ECO:0000313" key="2">
    <source>
        <dbReference type="Proteomes" id="UP000095287"/>
    </source>
</evidence>
<accession>A0A1I7Y4L9</accession>
<dbReference type="AlphaFoldDB" id="A0A1I7Y4L9"/>